<dbReference type="EMBL" id="BPLQ01014784">
    <property type="protein sequence ID" value="GIY83136.1"/>
    <property type="molecule type" value="Genomic_DNA"/>
</dbReference>
<organism evidence="1 2">
    <name type="scientific">Caerostris darwini</name>
    <dbReference type="NCBI Taxonomy" id="1538125"/>
    <lineage>
        <taxon>Eukaryota</taxon>
        <taxon>Metazoa</taxon>
        <taxon>Ecdysozoa</taxon>
        <taxon>Arthropoda</taxon>
        <taxon>Chelicerata</taxon>
        <taxon>Arachnida</taxon>
        <taxon>Araneae</taxon>
        <taxon>Araneomorphae</taxon>
        <taxon>Entelegynae</taxon>
        <taxon>Araneoidea</taxon>
        <taxon>Araneidae</taxon>
        <taxon>Caerostris</taxon>
    </lineage>
</organism>
<dbReference type="Proteomes" id="UP001054837">
    <property type="component" value="Unassembled WGS sequence"/>
</dbReference>
<dbReference type="AlphaFoldDB" id="A0AAV4WJS7"/>
<comment type="caution">
    <text evidence="1">The sequence shown here is derived from an EMBL/GenBank/DDBJ whole genome shotgun (WGS) entry which is preliminary data.</text>
</comment>
<keyword evidence="2" id="KW-1185">Reference proteome</keyword>
<evidence type="ECO:0000313" key="1">
    <source>
        <dbReference type="EMBL" id="GIY83136.1"/>
    </source>
</evidence>
<accession>A0AAV4WJS7</accession>
<protein>
    <submittedName>
        <fullName evidence="1">Uncharacterized protein</fullName>
    </submittedName>
</protein>
<proteinExistence type="predicted"/>
<sequence>MVREEFILGGNSKLKAEGPYLLYSAAQPLGKIEEEENGKTSGEMGKRGNVMSWFILFCDKTFTSVGVTDN</sequence>
<evidence type="ECO:0000313" key="2">
    <source>
        <dbReference type="Proteomes" id="UP001054837"/>
    </source>
</evidence>
<reference evidence="1 2" key="1">
    <citation type="submission" date="2021-06" db="EMBL/GenBank/DDBJ databases">
        <title>Caerostris darwini draft genome.</title>
        <authorList>
            <person name="Kono N."/>
            <person name="Arakawa K."/>
        </authorList>
    </citation>
    <scope>NUCLEOTIDE SEQUENCE [LARGE SCALE GENOMIC DNA]</scope>
</reference>
<name>A0AAV4WJS7_9ARAC</name>
<gene>
    <name evidence="1" type="ORF">CDAR_205921</name>
</gene>